<sequence>MNRGGYLVRRLASALATVAAAAVINFVLFRAAPGDAATQYQMCRTCSAEFRDYLRAELGLDRPLLEQFWLYVSALLRGDLGHSFQTRRPVWDELAGPLANTLPMVGLGLAFGLALGLVIGVVAAWRRGTAADWAPLSASMFLSVLPIQWIGLMLLLLFGGMLPTGGISDPYLRFSDPSWWQVLGDRLEHLALPSLAIGLAWCGSWALIARSALVGALGEDYILTARAKGLTSWRIVRRYALPNSLLPITTLIFLTFGYIVAGSLLVETVFSYPGIGLALYQAVQNRDYAVLQGGFLLLTAAIVVANLLADLLYLKLDPRIRT</sequence>
<evidence type="ECO:0000313" key="10">
    <source>
        <dbReference type="Proteomes" id="UP000568380"/>
    </source>
</evidence>
<evidence type="ECO:0000256" key="4">
    <source>
        <dbReference type="ARBA" id="ARBA00022692"/>
    </source>
</evidence>
<dbReference type="Pfam" id="PF00528">
    <property type="entry name" value="BPD_transp_1"/>
    <property type="match status" value="1"/>
</dbReference>
<keyword evidence="4 7" id="KW-0812">Transmembrane</keyword>
<dbReference type="AlphaFoldDB" id="A0A7W8A5V8"/>
<accession>A0A7W8A5V8</accession>
<feature type="transmembrane region" description="Helical" evidence="7">
    <location>
        <begin position="137"/>
        <end position="162"/>
    </location>
</feature>
<dbReference type="RefSeq" id="WP_184964873.1">
    <property type="nucleotide sequence ID" value="NZ_JACHIN010000006.1"/>
</dbReference>
<dbReference type="GO" id="GO:0005886">
    <property type="term" value="C:plasma membrane"/>
    <property type="evidence" value="ECO:0007669"/>
    <property type="project" value="UniProtKB-SubCell"/>
</dbReference>
<dbReference type="PANTHER" id="PTHR43163">
    <property type="entry name" value="DIPEPTIDE TRANSPORT SYSTEM PERMEASE PROTEIN DPPB-RELATED"/>
    <property type="match status" value="1"/>
</dbReference>
<evidence type="ECO:0000256" key="3">
    <source>
        <dbReference type="ARBA" id="ARBA00022475"/>
    </source>
</evidence>
<feature type="transmembrane region" description="Helical" evidence="7">
    <location>
        <begin position="239"/>
        <end position="261"/>
    </location>
</feature>
<reference evidence="9 10" key="1">
    <citation type="submission" date="2020-08" db="EMBL/GenBank/DDBJ databases">
        <title>Genomic Encyclopedia of Type Strains, Phase IV (KMG-IV): sequencing the most valuable type-strain genomes for metagenomic binning, comparative biology and taxonomic classification.</title>
        <authorList>
            <person name="Goeker M."/>
        </authorList>
    </citation>
    <scope>NUCLEOTIDE SEQUENCE [LARGE SCALE GENOMIC DNA]</scope>
    <source>
        <strain evidence="9 10">DSM 45385</strain>
    </source>
</reference>
<dbReference type="PANTHER" id="PTHR43163:SF9">
    <property type="entry name" value="ABC TRANSPORTER PERMEASE PROTEIN"/>
    <property type="match status" value="1"/>
</dbReference>
<evidence type="ECO:0000256" key="2">
    <source>
        <dbReference type="ARBA" id="ARBA00022448"/>
    </source>
</evidence>
<dbReference type="SUPFAM" id="SSF161098">
    <property type="entry name" value="MetI-like"/>
    <property type="match status" value="1"/>
</dbReference>
<evidence type="ECO:0000256" key="6">
    <source>
        <dbReference type="ARBA" id="ARBA00023136"/>
    </source>
</evidence>
<dbReference type="Gene3D" id="1.10.3720.10">
    <property type="entry name" value="MetI-like"/>
    <property type="match status" value="1"/>
</dbReference>
<organism evidence="9 10">
    <name type="scientific">Nonomuraea endophytica</name>
    <dbReference type="NCBI Taxonomy" id="714136"/>
    <lineage>
        <taxon>Bacteria</taxon>
        <taxon>Bacillati</taxon>
        <taxon>Actinomycetota</taxon>
        <taxon>Actinomycetes</taxon>
        <taxon>Streptosporangiales</taxon>
        <taxon>Streptosporangiaceae</taxon>
        <taxon>Nonomuraea</taxon>
    </lineage>
</organism>
<evidence type="ECO:0000313" key="9">
    <source>
        <dbReference type="EMBL" id="MBB5079340.1"/>
    </source>
</evidence>
<name>A0A7W8A5V8_9ACTN</name>
<dbReference type="InterPro" id="IPR000515">
    <property type="entry name" value="MetI-like"/>
</dbReference>
<comment type="similarity">
    <text evidence="7">Belongs to the binding-protein-dependent transport system permease family.</text>
</comment>
<evidence type="ECO:0000256" key="1">
    <source>
        <dbReference type="ARBA" id="ARBA00004651"/>
    </source>
</evidence>
<comment type="subcellular location">
    <subcellularLocation>
        <location evidence="1 7">Cell membrane</location>
        <topology evidence="1 7">Multi-pass membrane protein</topology>
    </subcellularLocation>
</comment>
<feature type="transmembrane region" description="Helical" evidence="7">
    <location>
        <begin position="104"/>
        <end position="125"/>
    </location>
</feature>
<feature type="transmembrane region" description="Helical" evidence="7">
    <location>
        <begin position="12"/>
        <end position="32"/>
    </location>
</feature>
<feature type="transmembrane region" description="Helical" evidence="7">
    <location>
        <begin position="295"/>
        <end position="314"/>
    </location>
</feature>
<evidence type="ECO:0000256" key="7">
    <source>
        <dbReference type="RuleBase" id="RU363032"/>
    </source>
</evidence>
<keyword evidence="2 7" id="KW-0813">Transport</keyword>
<gene>
    <name evidence="9" type="ORF">HNR40_004826</name>
</gene>
<feature type="transmembrane region" description="Helical" evidence="7">
    <location>
        <begin position="195"/>
        <end position="218"/>
    </location>
</feature>
<keyword evidence="3" id="KW-1003">Cell membrane</keyword>
<dbReference type="InterPro" id="IPR045621">
    <property type="entry name" value="BPD_transp_1_N"/>
</dbReference>
<protein>
    <submittedName>
        <fullName evidence="9">Peptide/nickel transport system permease protein</fullName>
    </submittedName>
</protein>
<proteinExistence type="inferred from homology"/>
<dbReference type="Proteomes" id="UP000568380">
    <property type="component" value="Unassembled WGS sequence"/>
</dbReference>
<comment type="caution">
    <text evidence="9">The sequence shown here is derived from an EMBL/GenBank/DDBJ whole genome shotgun (WGS) entry which is preliminary data.</text>
</comment>
<evidence type="ECO:0000256" key="5">
    <source>
        <dbReference type="ARBA" id="ARBA00022989"/>
    </source>
</evidence>
<evidence type="ECO:0000259" key="8">
    <source>
        <dbReference type="PROSITE" id="PS50928"/>
    </source>
</evidence>
<dbReference type="CDD" id="cd06261">
    <property type="entry name" value="TM_PBP2"/>
    <property type="match status" value="1"/>
</dbReference>
<dbReference type="PROSITE" id="PS50928">
    <property type="entry name" value="ABC_TM1"/>
    <property type="match status" value="1"/>
</dbReference>
<dbReference type="Pfam" id="PF19300">
    <property type="entry name" value="BPD_transp_1_N"/>
    <property type="match status" value="1"/>
</dbReference>
<keyword evidence="5 7" id="KW-1133">Transmembrane helix</keyword>
<dbReference type="EMBL" id="JACHIN010000006">
    <property type="protein sequence ID" value="MBB5079340.1"/>
    <property type="molecule type" value="Genomic_DNA"/>
</dbReference>
<keyword evidence="10" id="KW-1185">Reference proteome</keyword>
<keyword evidence="6 7" id="KW-0472">Membrane</keyword>
<feature type="domain" description="ABC transmembrane type-1" evidence="8">
    <location>
        <begin position="98"/>
        <end position="309"/>
    </location>
</feature>
<dbReference type="GO" id="GO:0055085">
    <property type="term" value="P:transmembrane transport"/>
    <property type="evidence" value="ECO:0007669"/>
    <property type="project" value="InterPro"/>
</dbReference>
<dbReference type="InterPro" id="IPR035906">
    <property type="entry name" value="MetI-like_sf"/>
</dbReference>